<dbReference type="RefSeq" id="WP_192762961.1">
    <property type="nucleotide sequence ID" value="NZ_JADBDZ010000001.1"/>
</dbReference>
<gene>
    <name evidence="1" type="ORF">H4W34_006853</name>
</gene>
<evidence type="ECO:0000313" key="1">
    <source>
        <dbReference type="EMBL" id="MBE1537020.1"/>
    </source>
</evidence>
<sequence>MDDLDAEAVDDVAHIVRLCEELGADAYHPLLDRFQSWSKPTDEAFFTPRSVVETMVELLLKDGAATGRSQTPSWAVGSSWQAR</sequence>
<keyword evidence="2" id="KW-1185">Reference proteome</keyword>
<comment type="caution">
    <text evidence="1">The sequence shown here is derived from an EMBL/GenBank/DDBJ whole genome shotgun (WGS) entry which is preliminary data.</text>
</comment>
<proteinExistence type="predicted"/>
<name>A0ABR9K2D5_9ACTN</name>
<organism evidence="1 2">
    <name type="scientific">Actinomadura algeriensis</name>
    <dbReference type="NCBI Taxonomy" id="1679523"/>
    <lineage>
        <taxon>Bacteria</taxon>
        <taxon>Bacillati</taxon>
        <taxon>Actinomycetota</taxon>
        <taxon>Actinomycetes</taxon>
        <taxon>Streptosporangiales</taxon>
        <taxon>Thermomonosporaceae</taxon>
        <taxon>Actinomadura</taxon>
    </lineage>
</organism>
<dbReference type="EMBL" id="JADBDZ010000001">
    <property type="protein sequence ID" value="MBE1537020.1"/>
    <property type="molecule type" value="Genomic_DNA"/>
</dbReference>
<accession>A0ABR9K2D5</accession>
<protein>
    <submittedName>
        <fullName evidence="1">Uncharacterized protein</fullName>
    </submittedName>
</protein>
<dbReference type="Proteomes" id="UP000627838">
    <property type="component" value="Unassembled WGS sequence"/>
</dbReference>
<evidence type="ECO:0000313" key="2">
    <source>
        <dbReference type="Proteomes" id="UP000627838"/>
    </source>
</evidence>
<reference evidence="1 2" key="1">
    <citation type="submission" date="2020-10" db="EMBL/GenBank/DDBJ databases">
        <title>Sequencing the genomes of 1000 actinobacteria strains.</title>
        <authorList>
            <person name="Klenk H.-P."/>
        </authorList>
    </citation>
    <scope>NUCLEOTIDE SEQUENCE [LARGE SCALE GENOMIC DNA]</scope>
    <source>
        <strain evidence="1 2">DSM 46744</strain>
    </source>
</reference>